<comment type="caution">
    <text evidence="1">The sequence shown here is derived from an EMBL/GenBank/DDBJ whole genome shotgun (WGS) entry which is preliminary data.</text>
</comment>
<sequence length="104" mass="11806">MEKIDAVEIVASCIGKTTLIWTIASFVEKPGTSRQGTEMLIARRPRMPFLGICRLPLACRGCRNGLPMEKIDACRNGCILYWKDDIDLDYCKFCGEARYKPTRD</sequence>
<gene>
    <name evidence="1" type="ORF">Slati_2222700</name>
</gene>
<reference evidence="1" key="2">
    <citation type="journal article" date="2024" name="Plant">
        <title>Genomic evolution and insights into agronomic trait innovations of Sesamum species.</title>
        <authorList>
            <person name="Miao H."/>
            <person name="Wang L."/>
            <person name="Qu L."/>
            <person name="Liu H."/>
            <person name="Sun Y."/>
            <person name="Le M."/>
            <person name="Wang Q."/>
            <person name="Wei S."/>
            <person name="Zheng Y."/>
            <person name="Lin W."/>
            <person name="Duan Y."/>
            <person name="Cao H."/>
            <person name="Xiong S."/>
            <person name="Wang X."/>
            <person name="Wei L."/>
            <person name="Li C."/>
            <person name="Ma Q."/>
            <person name="Ju M."/>
            <person name="Zhao R."/>
            <person name="Li G."/>
            <person name="Mu C."/>
            <person name="Tian Q."/>
            <person name="Mei H."/>
            <person name="Zhang T."/>
            <person name="Gao T."/>
            <person name="Zhang H."/>
        </authorList>
    </citation>
    <scope>NUCLEOTIDE SEQUENCE</scope>
    <source>
        <strain evidence="1">KEN1</strain>
    </source>
</reference>
<dbReference type="AlphaFoldDB" id="A0AAW2WTN3"/>
<accession>A0AAW2WTN3</accession>
<protein>
    <submittedName>
        <fullName evidence="1">Uncharacterized protein</fullName>
    </submittedName>
</protein>
<reference evidence="1" key="1">
    <citation type="submission" date="2020-06" db="EMBL/GenBank/DDBJ databases">
        <authorList>
            <person name="Li T."/>
            <person name="Hu X."/>
            <person name="Zhang T."/>
            <person name="Song X."/>
            <person name="Zhang H."/>
            <person name="Dai N."/>
            <person name="Sheng W."/>
            <person name="Hou X."/>
            <person name="Wei L."/>
        </authorList>
    </citation>
    <scope>NUCLEOTIDE SEQUENCE</scope>
    <source>
        <strain evidence="1">KEN1</strain>
        <tissue evidence="1">Leaf</tissue>
    </source>
</reference>
<organism evidence="1">
    <name type="scientific">Sesamum latifolium</name>
    <dbReference type="NCBI Taxonomy" id="2727402"/>
    <lineage>
        <taxon>Eukaryota</taxon>
        <taxon>Viridiplantae</taxon>
        <taxon>Streptophyta</taxon>
        <taxon>Embryophyta</taxon>
        <taxon>Tracheophyta</taxon>
        <taxon>Spermatophyta</taxon>
        <taxon>Magnoliopsida</taxon>
        <taxon>eudicotyledons</taxon>
        <taxon>Gunneridae</taxon>
        <taxon>Pentapetalae</taxon>
        <taxon>asterids</taxon>
        <taxon>lamiids</taxon>
        <taxon>Lamiales</taxon>
        <taxon>Pedaliaceae</taxon>
        <taxon>Sesamum</taxon>
    </lineage>
</organism>
<proteinExistence type="predicted"/>
<evidence type="ECO:0000313" key="1">
    <source>
        <dbReference type="EMBL" id="KAL0445000.1"/>
    </source>
</evidence>
<name>A0AAW2WTN3_9LAMI</name>
<dbReference type="EMBL" id="JACGWN010000007">
    <property type="protein sequence ID" value="KAL0445000.1"/>
    <property type="molecule type" value="Genomic_DNA"/>
</dbReference>